<dbReference type="EMBL" id="JAFBEC010000003">
    <property type="protein sequence ID" value="MBM7632366.1"/>
    <property type="molecule type" value="Genomic_DNA"/>
</dbReference>
<dbReference type="Gene3D" id="3.10.450.50">
    <property type="match status" value="1"/>
</dbReference>
<evidence type="ECO:0000313" key="2">
    <source>
        <dbReference type="Proteomes" id="UP000741863"/>
    </source>
</evidence>
<reference evidence="1 2" key="1">
    <citation type="submission" date="2021-01" db="EMBL/GenBank/DDBJ databases">
        <title>Genomic Encyclopedia of Type Strains, Phase IV (KMG-IV): sequencing the most valuable type-strain genomes for metagenomic binning, comparative biology and taxonomic classification.</title>
        <authorList>
            <person name="Goeker M."/>
        </authorList>
    </citation>
    <scope>NUCLEOTIDE SEQUENCE [LARGE SCALE GENOMIC DNA]</scope>
    <source>
        <strain evidence="1 2">DSM 25540</strain>
    </source>
</reference>
<evidence type="ECO:0000313" key="1">
    <source>
        <dbReference type="EMBL" id="MBM7632366.1"/>
    </source>
</evidence>
<dbReference type="RefSeq" id="WP_204696546.1">
    <property type="nucleotide sequence ID" value="NZ_JAFBEC010000003.1"/>
</dbReference>
<proteinExistence type="predicted"/>
<comment type="caution">
    <text evidence="1">The sequence shown here is derived from an EMBL/GenBank/DDBJ whole genome shotgun (WGS) entry which is preliminary data.</text>
</comment>
<dbReference type="SUPFAM" id="SSF54427">
    <property type="entry name" value="NTF2-like"/>
    <property type="match status" value="1"/>
</dbReference>
<name>A0ABS2PAI0_9BACL</name>
<protein>
    <submittedName>
        <fullName evidence="1">Ketosteroid isomerase-like protein</fullName>
    </submittedName>
</protein>
<dbReference type="Proteomes" id="UP000741863">
    <property type="component" value="Unassembled WGS sequence"/>
</dbReference>
<organism evidence="1 2">
    <name type="scientific">Geomicrobium sediminis</name>
    <dbReference type="NCBI Taxonomy" id="1347788"/>
    <lineage>
        <taxon>Bacteria</taxon>
        <taxon>Bacillati</taxon>
        <taxon>Bacillota</taxon>
        <taxon>Bacilli</taxon>
        <taxon>Bacillales</taxon>
        <taxon>Geomicrobium</taxon>
    </lineage>
</organism>
<gene>
    <name evidence="1" type="ORF">JOD17_001459</name>
</gene>
<keyword evidence="2" id="KW-1185">Reference proteome</keyword>
<accession>A0ABS2PAI0</accession>
<dbReference type="InterPro" id="IPR032710">
    <property type="entry name" value="NTF2-like_dom_sf"/>
</dbReference>
<sequence length="125" mass="15028">MEVWDAITNYRTDLNLGDVERINGWVSDDFIGYFGYYNDVDYRVYRGQEYRDDNVQTFIGYQGKNPTFEYNDLTYNLRKHDELILTATIDFYLEGQNQTTVLTVEVFKKETTGWKLYRQHMEHYG</sequence>